<dbReference type="EMBL" id="SBHS01000111">
    <property type="protein sequence ID" value="TWU70408.1"/>
    <property type="molecule type" value="Genomic_DNA"/>
</dbReference>
<feature type="compositionally biased region" description="Low complexity" evidence="1">
    <location>
        <begin position="312"/>
        <end position="323"/>
    </location>
</feature>
<organism evidence="2 3">
    <name type="scientific">Metarhizium rileyi (strain RCEF 4871)</name>
    <name type="common">Nomuraea rileyi</name>
    <dbReference type="NCBI Taxonomy" id="1649241"/>
    <lineage>
        <taxon>Eukaryota</taxon>
        <taxon>Fungi</taxon>
        <taxon>Dikarya</taxon>
        <taxon>Ascomycota</taxon>
        <taxon>Pezizomycotina</taxon>
        <taxon>Sordariomycetes</taxon>
        <taxon>Hypocreomycetidae</taxon>
        <taxon>Hypocreales</taxon>
        <taxon>Clavicipitaceae</taxon>
        <taxon>Metarhizium</taxon>
    </lineage>
</organism>
<gene>
    <name evidence="2" type="ORF">ED733_000271</name>
</gene>
<feature type="region of interest" description="Disordered" evidence="1">
    <location>
        <begin position="280"/>
        <end position="387"/>
    </location>
</feature>
<evidence type="ECO:0000313" key="3">
    <source>
        <dbReference type="Proteomes" id="UP000317257"/>
    </source>
</evidence>
<accession>A0A5C6G1Q0</accession>
<proteinExistence type="predicted"/>
<sequence>MAAIMDVKQALRTPRGELAFIYPRDIPRDRHDWRYGTIRSELGHRGLRYWQSFEEKPAYIQILLKLPTDLPADWLPRLHPWDRFAASELSIADFYKKTLISRVNAGLKAAASGLHIVGTPKHFPSYGTYDNRTEGDSEKLVAPDLVALDADILNEEFVYPPDLQNLAANIVAIGEIKQKNVELTDDESVLPGTLGCYESWLAQPIQSCLDLKISLGFLLTNVELVLFHLIKLPSQNSQTNRMTLRSKQIPALDALPSDATQELVFSSPAVRQRKDWINFHDGDSDIPDVSNPDTTGKQWTTPVKSSQVLLHTPRTPLRSSLPSSPFPQRKRPRTSTLQVTGDSQASIQPPSTPCPDPRVEHEQHGISDLPSSSQIGTVSPSEFEIDQRGEDPSYILIRSYKTTDNDEVAERLFEHIVLAKRAKDFGFLQMGHYKLSHAALDQFEAD</sequence>
<feature type="compositionally biased region" description="Polar residues" evidence="1">
    <location>
        <begin position="291"/>
        <end position="309"/>
    </location>
</feature>
<feature type="compositionally biased region" description="Polar residues" evidence="1">
    <location>
        <begin position="369"/>
        <end position="380"/>
    </location>
</feature>
<evidence type="ECO:0000313" key="2">
    <source>
        <dbReference type="EMBL" id="TWU70408.1"/>
    </source>
</evidence>
<dbReference type="Proteomes" id="UP000317257">
    <property type="component" value="Unassembled WGS sequence"/>
</dbReference>
<evidence type="ECO:0000256" key="1">
    <source>
        <dbReference type="SAM" id="MobiDB-lite"/>
    </source>
</evidence>
<comment type="caution">
    <text evidence="2">The sequence shown here is derived from an EMBL/GenBank/DDBJ whole genome shotgun (WGS) entry which is preliminary data.</text>
</comment>
<reference evidence="3" key="1">
    <citation type="submission" date="2018-12" db="EMBL/GenBank/DDBJ databases">
        <title>The complete genome of Metarhizium rileyi, a key fungal pathogen of Lepidoptera.</title>
        <authorList>
            <person name="Binneck E."/>
            <person name="Lastra C.C.L."/>
            <person name="Sosa-Gomez D.R."/>
        </authorList>
    </citation>
    <scope>NUCLEOTIDE SEQUENCE [LARGE SCALE GENOMIC DNA]</scope>
    <source>
        <strain evidence="3">Cep018-CH2</strain>
    </source>
</reference>
<protein>
    <submittedName>
        <fullName evidence="2">Uncharacterized protein</fullName>
    </submittedName>
</protein>
<feature type="compositionally biased region" description="Polar residues" evidence="1">
    <location>
        <begin position="334"/>
        <end position="349"/>
    </location>
</feature>
<dbReference type="AlphaFoldDB" id="A0A5C6G1Q0"/>
<name>A0A5C6G1Q0_METRR</name>